<keyword evidence="11 16" id="KW-0798">TonB box</keyword>
<dbReference type="Gene3D" id="2.170.130.10">
    <property type="entry name" value="TonB-dependent receptor, plug domain"/>
    <property type="match status" value="1"/>
</dbReference>
<feature type="domain" description="TonB-dependent receptor plug" evidence="19">
    <location>
        <begin position="83"/>
        <end position="181"/>
    </location>
</feature>
<dbReference type="FunFam" id="2.170.130.10:FF:000001">
    <property type="entry name" value="Catecholate siderophore TonB-dependent receptor"/>
    <property type="match status" value="1"/>
</dbReference>
<keyword evidence="6" id="KW-0410">Iron transport</keyword>
<evidence type="ECO:0000256" key="13">
    <source>
        <dbReference type="ARBA" id="ARBA00023170"/>
    </source>
</evidence>
<evidence type="ECO:0000256" key="6">
    <source>
        <dbReference type="ARBA" id="ARBA00022496"/>
    </source>
</evidence>
<evidence type="ECO:0000313" key="21">
    <source>
        <dbReference type="Proteomes" id="UP000441102"/>
    </source>
</evidence>
<keyword evidence="7 15" id="KW-0812">Transmembrane</keyword>
<gene>
    <name evidence="20" type="ORF">F9L06_13830</name>
</gene>
<evidence type="ECO:0000256" key="1">
    <source>
        <dbReference type="ARBA" id="ARBA00004571"/>
    </source>
</evidence>
<evidence type="ECO:0000256" key="4">
    <source>
        <dbReference type="ARBA" id="ARBA00022448"/>
    </source>
</evidence>
<dbReference type="CDD" id="cd01347">
    <property type="entry name" value="ligand_gated_channel"/>
    <property type="match status" value="1"/>
</dbReference>
<keyword evidence="5 15" id="KW-1134">Transmembrane beta strand</keyword>
<evidence type="ECO:0000256" key="2">
    <source>
        <dbReference type="ARBA" id="ARBA00009810"/>
    </source>
</evidence>
<accession>A0A011T0I1</accession>
<dbReference type="InterPro" id="IPR037066">
    <property type="entry name" value="Plug_dom_sf"/>
</dbReference>
<dbReference type="InterPro" id="IPR010105">
    <property type="entry name" value="TonB_sidphr_rcpt"/>
</dbReference>
<evidence type="ECO:0000256" key="16">
    <source>
        <dbReference type="RuleBase" id="RU003357"/>
    </source>
</evidence>
<dbReference type="PANTHER" id="PTHR32552">
    <property type="entry name" value="FERRICHROME IRON RECEPTOR-RELATED"/>
    <property type="match status" value="1"/>
</dbReference>
<keyword evidence="12 15" id="KW-0472">Membrane</keyword>
<dbReference type="Pfam" id="PF00593">
    <property type="entry name" value="TonB_dep_Rec_b-barrel"/>
    <property type="match status" value="1"/>
</dbReference>
<protein>
    <recommendedName>
        <fullName evidence="3">Heme transporter BhuA</fullName>
    </recommendedName>
</protein>
<evidence type="ECO:0000256" key="9">
    <source>
        <dbReference type="ARBA" id="ARBA00023004"/>
    </source>
</evidence>
<dbReference type="InterPro" id="IPR012910">
    <property type="entry name" value="Plug_dom"/>
</dbReference>
<keyword evidence="14 15" id="KW-0998">Cell outer membrane</keyword>
<sequence>MDIEKTAEMKKTTRVRYRRAILLGCTALVVSMPGLALAQQATTAEEPTVLKTITVDGSGGRDDDSRSIVATRTTGGGKMATDIMDTAASVSVITAKEIQERNAQTVEQVLQYTAGVSTNFYGSDDRFDFFQIRGFDANTYRDGLSLGRPFGGIREEPYAFERIEVLKGASSTAFGVSDPGGMVNYVTKRPKRERFGEAYVTGGSFNHKEVGFDFGDNLTGDETLSYRLTGKFKDSDAEYDYSRDDEKFVMGGLTWRPSDATNLTVIFDHLHRNGVPGSGGHPVGTDFNRSRFFGEPDFNYRGTDRNTVSAMFDHDFGNGLSMSANGRYSKQDTDFGYAYISATPTDGSTIAKRDFFGNEASAENFVGDVNLKYETSFDRFESRTMAGVEYNNYSATNKTLYGPAPSIDWTNPVFTGAPVNLPLIGSTSTKQKTKAIYFQQDLTFAEKLIASVGLRNDWLDLSQTNNLSNKTTDGDLSEFTSRFGLTYRVTDEWAVYTSYAESVAPPAIGVDPERGEQIEVGVKYQPTAFPALFTASVYDLTKNNISVNDPITLQPSTIGEVRVRGIDLEAKAELTNNLNLIAAYSYMDPEIVENGTGGNEGNRPQFVSKHLASLWANYKIEGSGRRGDMTIGVGGRYIGAYYFTPANTSGTSGNVVFDAAFTYEFLDNSALQVNVSNLFDKKYVAYGGFGADFYNPGREITATLRRTW</sequence>
<dbReference type="GO" id="GO:0015891">
    <property type="term" value="P:siderophore transport"/>
    <property type="evidence" value="ECO:0007669"/>
    <property type="project" value="InterPro"/>
</dbReference>
<keyword evidence="9" id="KW-0408">Iron</keyword>
<feature type="chain" id="PRO_5041161236" description="Heme transporter BhuA" evidence="17">
    <location>
        <begin position="39"/>
        <end position="708"/>
    </location>
</feature>
<proteinExistence type="inferred from homology"/>
<dbReference type="PANTHER" id="PTHR32552:SF68">
    <property type="entry name" value="FERRICHROME OUTER MEMBRANE TRANSPORTER_PHAGE RECEPTOR"/>
    <property type="match status" value="1"/>
</dbReference>
<comment type="subcellular location">
    <subcellularLocation>
        <location evidence="1 15">Cell outer membrane</location>
        <topology evidence="1 15">Multi-pass membrane protein</topology>
    </subcellularLocation>
</comment>
<keyword evidence="8 17" id="KW-0732">Signal</keyword>
<dbReference type="Pfam" id="PF07715">
    <property type="entry name" value="Plug"/>
    <property type="match status" value="1"/>
</dbReference>
<evidence type="ECO:0000259" key="18">
    <source>
        <dbReference type="Pfam" id="PF00593"/>
    </source>
</evidence>
<evidence type="ECO:0000256" key="15">
    <source>
        <dbReference type="PROSITE-ProRule" id="PRU01360"/>
    </source>
</evidence>
<dbReference type="GO" id="GO:0009279">
    <property type="term" value="C:cell outer membrane"/>
    <property type="evidence" value="ECO:0007669"/>
    <property type="project" value="UniProtKB-SubCell"/>
</dbReference>
<dbReference type="InterPro" id="IPR039426">
    <property type="entry name" value="TonB-dep_rcpt-like"/>
</dbReference>
<reference evidence="20 21" key="1">
    <citation type="submission" date="2019-09" db="EMBL/GenBank/DDBJ databases">
        <title>Taxonomic organization of the family Brucellaceae based on a phylogenomic approach.</title>
        <authorList>
            <person name="Leclercq S."/>
            <person name="Cloeckaert A."/>
            <person name="Zygmunt M.S."/>
        </authorList>
    </citation>
    <scope>NUCLEOTIDE SEQUENCE [LARGE SCALE GENOMIC DNA]</scope>
    <source>
        <strain evidence="20 21">CCUG 34461</strain>
    </source>
</reference>
<evidence type="ECO:0000256" key="7">
    <source>
        <dbReference type="ARBA" id="ARBA00022692"/>
    </source>
</evidence>
<dbReference type="NCBIfam" id="TIGR01783">
    <property type="entry name" value="TonB-siderophor"/>
    <property type="match status" value="1"/>
</dbReference>
<evidence type="ECO:0000313" key="20">
    <source>
        <dbReference type="EMBL" id="KAB2797394.1"/>
    </source>
</evidence>
<evidence type="ECO:0000256" key="8">
    <source>
        <dbReference type="ARBA" id="ARBA00022729"/>
    </source>
</evidence>
<evidence type="ECO:0000256" key="3">
    <source>
        <dbReference type="ARBA" id="ARBA00021261"/>
    </source>
</evidence>
<comment type="similarity">
    <text evidence="2 15 16">Belongs to the TonB-dependent receptor family.</text>
</comment>
<dbReference type="InterPro" id="IPR000531">
    <property type="entry name" value="Beta-barrel_TonB"/>
</dbReference>
<dbReference type="EMBL" id="WBWX01000004">
    <property type="protein sequence ID" value="KAB2797394.1"/>
    <property type="molecule type" value="Genomic_DNA"/>
</dbReference>
<feature type="domain" description="TonB-dependent receptor-like beta-barrel" evidence="18">
    <location>
        <begin position="255"/>
        <end position="678"/>
    </location>
</feature>
<dbReference type="SUPFAM" id="SSF56935">
    <property type="entry name" value="Porins"/>
    <property type="match status" value="1"/>
</dbReference>
<dbReference type="InterPro" id="IPR036942">
    <property type="entry name" value="Beta-barrel_TonB_sf"/>
</dbReference>
<evidence type="ECO:0000256" key="5">
    <source>
        <dbReference type="ARBA" id="ARBA00022452"/>
    </source>
</evidence>
<comment type="caution">
    <text evidence="20">The sequence shown here is derived from an EMBL/GenBank/DDBJ whole genome shotgun (WGS) entry which is preliminary data.</text>
</comment>
<evidence type="ECO:0000256" key="11">
    <source>
        <dbReference type="ARBA" id="ARBA00023077"/>
    </source>
</evidence>
<dbReference type="GO" id="GO:0038023">
    <property type="term" value="F:signaling receptor activity"/>
    <property type="evidence" value="ECO:0007669"/>
    <property type="project" value="InterPro"/>
</dbReference>
<dbReference type="Proteomes" id="UP000441102">
    <property type="component" value="Unassembled WGS sequence"/>
</dbReference>
<evidence type="ECO:0000256" key="10">
    <source>
        <dbReference type="ARBA" id="ARBA00023065"/>
    </source>
</evidence>
<name>A0A011T0I1_BRUAN</name>
<dbReference type="GO" id="GO:0015344">
    <property type="term" value="F:siderophore uptake transmembrane transporter activity"/>
    <property type="evidence" value="ECO:0007669"/>
    <property type="project" value="TreeGrafter"/>
</dbReference>
<dbReference type="PROSITE" id="PS52016">
    <property type="entry name" value="TONB_DEPENDENT_REC_3"/>
    <property type="match status" value="1"/>
</dbReference>
<evidence type="ECO:0000256" key="14">
    <source>
        <dbReference type="ARBA" id="ARBA00023237"/>
    </source>
</evidence>
<keyword evidence="10" id="KW-0406">Ion transport</keyword>
<keyword evidence="13 20" id="KW-0675">Receptor</keyword>
<dbReference type="RefSeq" id="WP_036587075.1">
    <property type="nucleotide sequence ID" value="NZ_JAOCCH010000003.1"/>
</dbReference>
<evidence type="ECO:0000259" key="19">
    <source>
        <dbReference type="Pfam" id="PF07715"/>
    </source>
</evidence>
<evidence type="ECO:0000256" key="17">
    <source>
        <dbReference type="SAM" id="SignalP"/>
    </source>
</evidence>
<dbReference type="AlphaFoldDB" id="A0A011T0I1"/>
<organism evidence="20 21">
    <name type="scientific">Brucella anthropi</name>
    <name type="common">Ochrobactrum anthropi</name>
    <dbReference type="NCBI Taxonomy" id="529"/>
    <lineage>
        <taxon>Bacteria</taxon>
        <taxon>Pseudomonadati</taxon>
        <taxon>Pseudomonadota</taxon>
        <taxon>Alphaproteobacteria</taxon>
        <taxon>Hyphomicrobiales</taxon>
        <taxon>Brucellaceae</taxon>
        <taxon>Brucella/Ochrobactrum group</taxon>
        <taxon>Brucella</taxon>
    </lineage>
</organism>
<feature type="signal peptide" evidence="17">
    <location>
        <begin position="1"/>
        <end position="38"/>
    </location>
</feature>
<evidence type="ECO:0000256" key="12">
    <source>
        <dbReference type="ARBA" id="ARBA00023136"/>
    </source>
</evidence>
<keyword evidence="4 15" id="KW-0813">Transport</keyword>
<dbReference type="Gene3D" id="2.40.170.20">
    <property type="entry name" value="TonB-dependent receptor, beta-barrel domain"/>
    <property type="match status" value="1"/>
</dbReference>